<protein>
    <submittedName>
        <fullName evidence="1">Helix-turn-helix domain-containing protein</fullName>
    </submittedName>
</protein>
<dbReference type="Proteomes" id="UP000753908">
    <property type="component" value="Unassembled WGS sequence"/>
</dbReference>
<organism evidence="1 2">
    <name type="scientific">Symplocastrum torsivum CPER-KK1</name>
    <dbReference type="NCBI Taxonomy" id="450513"/>
    <lineage>
        <taxon>Bacteria</taxon>
        <taxon>Bacillati</taxon>
        <taxon>Cyanobacteriota</taxon>
        <taxon>Cyanophyceae</taxon>
        <taxon>Oscillatoriophycideae</taxon>
        <taxon>Oscillatoriales</taxon>
        <taxon>Microcoleaceae</taxon>
        <taxon>Symplocastrum</taxon>
    </lineage>
</organism>
<reference evidence="1" key="2">
    <citation type="journal article" date="2022" name="Microbiol. Resour. Announc.">
        <title>Metagenome Sequencing to Explore Phylogenomics of Terrestrial Cyanobacteria.</title>
        <authorList>
            <person name="Ward R.D."/>
            <person name="Stajich J.E."/>
            <person name="Johansen J.R."/>
            <person name="Huntemann M."/>
            <person name="Clum A."/>
            <person name="Foster B."/>
            <person name="Foster B."/>
            <person name="Roux S."/>
            <person name="Palaniappan K."/>
            <person name="Varghese N."/>
            <person name="Mukherjee S."/>
            <person name="Reddy T.B.K."/>
            <person name="Daum C."/>
            <person name="Copeland A."/>
            <person name="Chen I.A."/>
            <person name="Ivanova N.N."/>
            <person name="Kyrpides N.C."/>
            <person name="Shapiro N."/>
            <person name="Eloe-Fadrosh E.A."/>
            <person name="Pietrasiak N."/>
        </authorList>
    </citation>
    <scope>NUCLEOTIDE SEQUENCE</scope>
    <source>
        <strain evidence="1">CPER-KK1</strain>
    </source>
</reference>
<reference evidence="1" key="1">
    <citation type="submission" date="2021-05" db="EMBL/GenBank/DDBJ databases">
        <authorList>
            <person name="Pietrasiak N."/>
            <person name="Ward R."/>
            <person name="Stajich J.E."/>
            <person name="Kurbessoian T."/>
        </authorList>
    </citation>
    <scope>NUCLEOTIDE SEQUENCE</scope>
    <source>
        <strain evidence="1">CPER-KK1</strain>
    </source>
</reference>
<evidence type="ECO:0000313" key="2">
    <source>
        <dbReference type="Proteomes" id="UP000753908"/>
    </source>
</evidence>
<dbReference type="AlphaFoldDB" id="A0A951PJ47"/>
<dbReference type="EMBL" id="JAHHIF010000007">
    <property type="protein sequence ID" value="MBW4544271.1"/>
    <property type="molecule type" value="Genomic_DNA"/>
</dbReference>
<evidence type="ECO:0000313" key="1">
    <source>
        <dbReference type="EMBL" id="MBW4544271.1"/>
    </source>
</evidence>
<accession>A0A951PJ47</accession>
<name>A0A951PJ47_9CYAN</name>
<dbReference type="Pfam" id="PF13551">
    <property type="entry name" value="HTH_29"/>
    <property type="match status" value="1"/>
</dbReference>
<proteinExistence type="predicted"/>
<comment type="caution">
    <text evidence="1">The sequence shown here is derived from an EMBL/GenBank/DDBJ whole genome shotgun (WGS) entry which is preliminary data.</text>
</comment>
<gene>
    <name evidence="1" type="ORF">KME25_07505</name>
</gene>
<sequence>MPKRISIQPHFGLDELEARYRQAIDPVEACHYQIIWLLAQGRLTDEVAVVTGYSRSWIYELVTGYNQLGSESLGDHRHDNPGAKALLSPQQQVKLWQALQSTDPYGEA</sequence>